<dbReference type="SUPFAM" id="SSF55315">
    <property type="entry name" value="L30e-like"/>
    <property type="match status" value="1"/>
</dbReference>
<dbReference type="SUPFAM" id="SSF75217">
    <property type="entry name" value="alpha/beta knot"/>
    <property type="match status" value="1"/>
</dbReference>
<evidence type="ECO:0000256" key="1">
    <source>
        <dbReference type="ARBA" id="ARBA00022603"/>
    </source>
</evidence>
<dbReference type="InterPro" id="IPR001537">
    <property type="entry name" value="SpoU_MeTrfase"/>
</dbReference>
<dbReference type="PANTHER" id="PTHR43191">
    <property type="entry name" value="RRNA METHYLTRANSFERASE 3"/>
    <property type="match status" value="1"/>
</dbReference>
<dbReference type="InterPro" id="IPR029028">
    <property type="entry name" value="Alpha/beta_knot_MTases"/>
</dbReference>
<evidence type="ECO:0000259" key="3">
    <source>
        <dbReference type="Pfam" id="PF00588"/>
    </source>
</evidence>
<name>A0A1G5ABG7_9FIRM</name>
<dbReference type="CDD" id="cd18095">
    <property type="entry name" value="SpoU-like_rRNA-MTase"/>
    <property type="match status" value="1"/>
</dbReference>
<proteinExistence type="predicted"/>
<dbReference type="OrthoDB" id="9794400at2"/>
<dbReference type="Gene3D" id="3.30.1330.30">
    <property type="match status" value="1"/>
</dbReference>
<evidence type="ECO:0000256" key="2">
    <source>
        <dbReference type="ARBA" id="ARBA00022679"/>
    </source>
</evidence>
<dbReference type="AlphaFoldDB" id="A0A1G5ABG7"/>
<dbReference type="Gene3D" id="3.40.1280.10">
    <property type="match status" value="1"/>
</dbReference>
<keyword evidence="5" id="KW-1185">Reference proteome</keyword>
<protein>
    <submittedName>
        <fullName evidence="4">tRNA G18 (Ribose-2'-O)-methylase SpoU</fullName>
    </submittedName>
</protein>
<dbReference type="Proteomes" id="UP000183047">
    <property type="component" value="Unassembled WGS sequence"/>
</dbReference>
<dbReference type="InterPro" id="IPR051259">
    <property type="entry name" value="rRNA_Methyltransferase"/>
</dbReference>
<evidence type="ECO:0000313" key="4">
    <source>
        <dbReference type="EMBL" id="SCX75222.1"/>
    </source>
</evidence>
<dbReference type="EMBL" id="FMUR01000003">
    <property type="protein sequence ID" value="SCX75222.1"/>
    <property type="molecule type" value="Genomic_DNA"/>
</dbReference>
<reference evidence="5" key="1">
    <citation type="submission" date="2016-10" db="EMBL/GenBank/DDBJ databases">
        <authorList>
            <person name="Varghese N."/>
            <person name="Submissions S."/>
        </authorList>
    </citation>
    <scope>NUCLEOTIDE SEQUENCE [LARGE SCALE GENOMIC DNA]</scope>
    <source>
        <strain evidence="5">XBD2006</strain>
    </source>
</reference>
<dbReference type="Pfam" id="PF00588">
    <property type="entry name" value="SpoU_methylase"/>
    <property type="match status" value="1"/>
</dbReference>
<dbReference type="RefSeq" id="WP_074460959.1">
    <property type="nucleotide sequence ID" value="NZ_FMUR01000003.1"/>
</dbReference>
<sequence>MRENMISVDTLEIPELEIYNVLSENRLYHINEPDEGLFIAESAIVIGRALDAGYEPFSLLVSREELDKEAKGVIERLDKFPSVKIYVAAEEVLKKITGYNITRGVLCAMKRKKLKSASEICKDAKRVAVLENVSNPTNVGAIMRNAAALNMDAVLFTKGSSDPLYRRAIRVSMGTVFQIPWTFLTSGKELEEIRSMGFKSVALALSDNTLSIDDKKLAKEDKLAILLGSEGYGLKQETIKASDYCVKIPMAHGVDSLNVAACSAVTFWELQKIF</sequence>
<evidence type="ECO:0000313" key="5">
    <source>
        <dbReference type="Proteomes" id="UP000183047"/>
    </source>
</evidence>
<dbReference type="GO" id="GO:0008173">
    <property type="term" value="F:RNA methyltransferase activity"/>
    <property type="evidence" value="ECO:0007669"/>
    <property type="project" value="InterPro"/>
</dbReference>
<dbReference type="GO" id="GO:0003723">
    <property type="term" value="F:RNA binding"/>
    <property type="evidence" value="ECO:0007669"/>
    <property type="project" value="InterPro"/>
</dbReference>
<gene>
    <name evidence="4" type="ORF">SAMN02910451_00077</name>
</gene>
<dbReference type="InterPro" id="IPR029026">
    <property type="entry name" value="tRNA_m1G_MTases_N"/>
</dbReference>
<accession>A0A1G5ABG7</accession>
<dbReference type="InterPro" id="IPR029064">
    <property type="entry name" value="Ribosomal_eL30-like_sf"/>
</dbReference>
<dbReference type="GO" id="GO:0032259">
    <property type="term" value="P:methylation"/>
    <property type="evidence" value="ECO:0007669"/>
    <property type="project" value="UniProtKB-KW"/>
</dbReference>
<organism evidence="4 5">
    <name type="scientific">Butyrivibrio hungatei</name>
    <dbReference type="NCBI Taxonomy" id="185008"/>
    <lineage>
        <taxon>Bacteria</taxon>
        <taxon>Bacillati</taxon>
        <taxon>Bacillota</taxon>
        <taxon>Clostridia</taxon>
        <taxon>Lachnospirales</taxon>
        <taxon>Lachnospiraceae</taxon>
        <taxon>Butyrivibrio</taxon>
    </lineage>
</organism>
<dbReference type="PANTHER" id="PTHR43191:SF12">
    <property type="entry name" value="RRNA METHYLASE"/>
    <property type="match status" value="1"/>
</dbReference>
<keyword evidence="1 4" id="KW-0489">Methyltransferase</keyword>
<dbReference type="GO" id="GO:0006396">
    <property type="term" value="P:RNA processing"/>
    <property type="evidence" value="ECO:0007669"/>
    <property type="project" value="InterPro"/>
</dbReference>
<feature type="domain" description="tRNA/rRNA methyltransferase SpoU type" evidence="3">
    <location>
        <begin position="127"/>
        <end position="266"/>
    </location>
</feature>
<keyword evidence="2" id="KW-0808">Transferase</keyword>